<feature type="compositionally biased region" description="Acidic residues" evidence="1">
    <location>
        <begin position="195"/>
        <end position="216"/>
    </location>
</feature>
<accession>A0A2B4RL64</accession>
<dbReference type="OrthoDB" id="5989702at2759"/>
<keyword evidence="3" id="KW-1185">Reference proteome</keyword>
<comment type="caution">
    <text evidence="2">The sequence shown here is derived from an EMBL/GenBank/DDBJ whole genome shotgun (WGS) entry which is preliminary data.</text>
</comment>
<sequence length="777" mass="88640">MQFSVRSSSNKFTDQGQGDQEESREHFFYDPPLGYECTPAKAVDPPNGEALDERNESECIFPEDRKSFSGSDTSKPDVLPVKEPIFERLNKLLKSRNERKRNNNTPAHYSCPFIEGNTDLSTTPEEFMHSGRLRKGGCTGENVCISNRRADSDEGVVKDTCGGSKAIVKDGNLVDGDSCGVEHCDGDHCGRNDSEENLDDDDDDDEIDTSSGGDEDTDEWITLFSLEIIIMRLNVGTMMIESLCLRRVEPQDLKWFSEWEDIKADMNGVYNRFLRCSIWTLKLEDGLWSVVSRKKTSLTSPTMFHLVINSKENKAQPALVRSLFLLRNDEGGIVGDVCLLQCHLTNDQEQVKIDVQTHGNCRKTNPKPFHPMKKSSLRQLQEGVTSKPSRRVYDDLRQKSGGICGSVSLCDSSRGKHQVHDAKSKACRQCNDDVDDLLKYARDKEDLVLHYSDFPEDLWVLGTSSMCSELDRSTGSDILSHPFSVDPTFSLGKFEVTPVVFKHLLLEYKRTGGNPIFLGPTMIHHSKSEKDDEKTYGRRCKEEGWSDRWGKRQTAKVLHQLFAVDEQPCEGSKEHLYKGNRYRHDNICKHSIAVAARQSILSTHFNFLKKKSKKGSRTALAEYNVNKNTEGKKGARNKDSYRPERTCGSGVEPSSQARQTFIEIHHNENQFVLMFLPQEARTSKSCEIEFCQRKQVIPFNLVFVHKERWLYPVDGDWSIAKASKKETNRFYHTAKKCIIKRFPYFDWDYVEIPSNVTDSLSESHWKYLRSEFKEAIV</sequence>
<evidence type="ECO:0000313" key="2">
    <source>
        <dbReference type="EMBL" id="PFX17549.1"/>
    </source>
</evidence>
<organism evidence="2 3">
    <name type="scientific">Stylophora pistillata</name>
    <name type="common">Smooth cauliflower coral</name>
    <dbReference type="NCBI Taxonomy" id="50429"/>
    <lineage>
        <taxon>Eukaryota</taxon>
        <taxon>Metazoa</taxon>
        <taxon>Cnidaria</taxon>
        <taxon>Anthozoa</taxon>
        <taxon>Hexacorallia</taxon>
        <taxon>Scleractinia</taxon>
        <taxon>Astrocoeniina</taxon>
        <taxon>Pocilloporidae</taxon>
        <taxon>Stylophora</taxon>
    </lineage>
</organism>
<feature type="compositionally biased region" description="Basic and acidic residues" evidence="1">
    <location>
        <begin position="629"/>
        <end position="645"/>
    </location>
</feature>
<dbReference type="AlphaFoldDB" id="A0A2B4RL64"/>
<evidence type="ECO:0000256" key="1">
    <source>
        <dbReference type="SAM" id="MobiDB-lite"/>
    </source>
</evidence>
<reference evidence="3" key="1">
    <citation type="journal article" date="2017" name="bioRxiv">
        <title>Comparative analysis of the genomes of Stylophora pistillata and Acropora digitifera provides evidence for extensive differences between species of corals.</title>
        <authorList>
            <person name="Voolstra C.R."/>
            <person name="Li Y."/>
            <person name="Liew Y.J."/>
            <person name="Baumgarten S."/>
            <person name="Zoccola D."/>
            <person name="Flot J.-F."/>
            <person name="Tambutte S."/>
            <person name="Allemand D."/>
            <person name="Aranda M."/>
        </authorList>
    </citation>
    <scope>NUCLEOTIDE SEQUENCE [LARGE SCALE GENOMIC DNA]</scope>
</reference>
<feature type="region of interest" description="Disordered" evidence="1">
    <location>
        <begin position="1"/>
        <end position="76"/>
    </location>
</feature>
<feature type="compositionally biased region" description="Basic and acidic residues" evidence="1">
    <location>
        <begin position="51"/>
        <end position="67"/>
    </location>
</feature>
<dbReference type="Proteomes" id="UP000225706">
    <property type="component" value="Unassembled WGS sequence"/>
</dbReference>
<protein>
    <submittedName>
        <fullName evidence="2">Uncharacterized protein</fullName>
    </submittedName>
</protein>
<dbReference type="EMBL" id="LSMT01000466">
    <property type="protein sequence ID" value="PFX17549.1"/>
    <property type="molecule type" value="Genomic_DNA"/>
</dbReference>
<proteinExistence type="predicted"/>
<gene>
    <name evidence="2" type="ORF">AWC38_SpisGene18122</name>
</gene>
<feature type="region of interest" description="Disordered" evidence="1">
    <location>
        <begin position="190"/>
        <end position="216"/>
    </location>
</feature>
<name>A0A2B4RL64_STYPI</name>
<feature type="region of interest" description="Disordered" evidence="1">
    <location>
        <begin position="627"/>
        <end position="654"/>
    </location>
</feature>
<feature type="compositionally biased region" description="Polar residues" evidence="1">
    <location>
        <begin position="1"/>
        <end position="18"/>
    </location>
</feature>
<evidence type="ECO:0000313" key="3">
    <source>
        <dbReference type="Proteomes" id="UP000225706"/>
    </source>
</evidence>